<dbReference type="RefSeq" id="WP_187722358.1">
    <property type="nucleotide sequence ID" value="NZ_BAABBL010000006.1"/>
</dbReference>
<accession>A0A7H0H9Q3</accession>
<organism evidence="1 2">
    <name type="scientific">Tessaracoccus defluvii</name>
    <dbReference type="NCBI Taxonomy" id="1285901"/>
    <lineage>
        <taxon>Bacteria</taxon>
        <taxon>Bacillati</taxon>
        <taxon>Actinomycetota</taxon>
        <taxon>Actinomycetes</taxon>
        <taxon>Propionibacteriales</taxon>
        <taxon>Propionibacteriaceae</taxon>
        <taxon>Tessaracoccus</taxon>
    </lineage>
</organism>
<evidence type="ECO:0000313" key="1">
    <source>
        <dbReference type="EMBL" id="QNP57269.1"/>
    </source>
</evidence>
<dbReference type="AlphaFoldDB" id="A0A7H0H9Q3"/>
<reference evidence="1 2" key="1">
    <citation type="submission" date="2020-08" db="EMBL/GenBank/DDBJ databases">
        <title>Genome sequence of Tessaracoccus defluvii JCM 17540T.</title>
        <authorList>
            <person name="Hyun D.-W."/>
            <person name="Bae J.-W."/>
        </authorList>
    </citation>
    <scope>NUCLEOTIDE SEQUENCE [LARGE SCALE GENOMIC DNA]</scope>
    <source>
        <strain evidence="1 2">JCM 17540</strain>
    </source>
</reference>
<sequence>MRRIIMSFVSLAVVVGAAFGLTFITPLRRPPAAAVDLPRTTEQVCPTAGTVLSVGEGDLTHAAIGGAPVTARATGSFQAEAPVQLRGEAPLVAGVVGSGTPQTYAACASPATEAVLLVADPATTELSLINSDTGEAAVDLTLLGPEGELTPVGARGIAIAPGVTRKVALSVLAPAGPVGVLVTASQGRVAATLVNVEGRPATVAVAADTATDHVIPAVPAAADAARLLLTNPTENRLEVSVEALGTGGRYVPAGASDISLPAMSTVAVDLTGALSGEATTILVHADAPIGAAVLTRTGSGAPATLTAREPSARLGVATPGSGSLLLSNPQAAPAAVQVVFADAPAIEVTAPAGATTAVAVPEGESVLVAVVADRDIVAAVAVPATGIVVPLARNEVEPQDPGTVQLDPGLR</sequence>
<gene>
    <name evidence="1" type="ORF">H9L22_08550</name>
</gene>
<proteinExistence type="predicted"/>
<keyword evidence="2" id="KW-1185">Reference proteome</keyword>
<dbReference type="Pfam" id="PF18986">
    <property type="entry name" value="DUF5719"/>
    <property type="match status" value="1"/>
</dbReference>
<dbReference type="EMBL" id="CP060789">
    <property type="protein sequence ID" value="QNP57269.1"/>
    <property type="molecule type" value="Genomic_DNA"/>
</dbReference>
<name>A0A7H0H9Q3_9ACTN</name>
<evidence type="ECO:0000313" key="2">
    <source>
        <dbReference type="Proteomes" id="UP000516117"/>
    </source>
</evidence>
<protein>
    <submittedName>
        <fullName evidence="1">Uncharacterized protein</fullName>
    </submittedName>
</protein>
<dbReference type="Proteomes" id="UP000516117">
    <property type="component" value="Chromosome"/>
</dbReference>
<dbReference type="KEGG" id="tdf:H9L22_08550"/>
<dbReference type="InterPro" id="IPR043777">
    <property type="entry name" value="DUF5719"/>
</dbReference>